<proteinExistence type="predicted"/>
<dbReference type="EMBL" id="JAPDDS010000021">
    <property type="protein sequence ID" value="MCW1887725.1"/>
    <property type="molecule type" value="Genomic_DNA"/>
</dbReference>
<protein>
    <submittedName>
        <fullName evidence="1">Uncharacterized protein</fullName>
    </submittedName>
</protein>
<evidence type="ECO:0000313" key="2">
    <source>
        <dbReference type="Proteomes" id="UP001207930"/>
    </source>
</evidence>
<gene>
    <name evidence="1" type="ORF">OKA04_23510</name>
</gene>
<accession>A0ABT3FXJ0</accession>
<dbReference type="RefSeq" id="WP_264503681.1">
    <property type="nucleotide sequence ID" value="NZ_JAPDDS010000021.1"/>
</dbReference>
<name>A0ABT3FXJ0_9BACT</name>
<organism evidence="1 2">
    <name type="scientific">Luteolibacter flavescens</name>
    <dbReference type="NCBI Taxonomy" id="1859460"/>
    <lineage>
        <taxon>Bacteria</taxon>
        <taxon>Pseudomonadati</taxon>
        <taxon>Verrucomicrobiota</taxon>
        <taxon>Verrucomicrobiia</taxon>
        <taxon>Verrucomicrobiales</taxon>
        <taxon>Verrucomicrobiaceae</taxon>
        <taxon>Luteolibacter</taxon>
    </lineage>
</organism>
<keyword evidence="2" id="KW-1185">Reference proteome</keyword>
<comment type="caution">
    <text evidence="1">The sequence shown here is derived from an EMBL/GenBank/DDBJ whole genome shotgun (WGS) entry which is preliminary data.</text>
</comment>
<evidence type="ECO:0000313" key="1">
    <source>
        <dbReference type="EMBL" id="MCW1887725.1"/>
    </source>
</evidence>
<reference evidence="1 2" key="1">
    <citation type="submission" date="2022-10" db="EMBL/GenBank/DDBJ databases">
        <title>Luteolibacter flavescens strain MCCC 1K03193, whole genome shotgun sequencing project.</title>
        <authorList>
            <person name="Zhao G."/>
            <person name="Shen L."/>
        </authorList>
    </citation>
    <scope>NUCLEOTIDE SEQUENCE [LARGE SCALE GENOMIC DNA]</scope>
    <source>
        <strain evidence="1 2">MCCC 1K03193</strain>
    </source>
</reference>
<dbReference type="Proteomes" id="UP001207930">
    <property type="component" value="Unassembled WGS sequence"/>
</dbReference>
<sequence>MTAAIEAGWYEGRIYTHHLDFGIELQTRRGRWLPDSHRLAQRWLWRVRRSLNAGMAPPGAAGLTLARVDEILVRWQKPP</sequence>